<reference evidence="5 6" key="1">
    <citation type="submission" date="2018-06" db="EMBL/GenBank/DDBJ databases">
        <title>Genome analysis of cellulolytic fungus Trichoderma lentiforme CFAM-422.</title>
        <authorList>
            <person name="Steindorff A.S."/>
            <person name="Formighieri E.F."/>
            <person name="Midorikawa G.E.O."/>
            <person name="Tamietti M.S."/>
            <person name="Ramos E.Z."/>
            <person name="Silva A.S."/>
            <person name="Bon E.P.S."/>
            <person name="Mendes T.D."/>
            <person name="Damaso M.C.T."/>
            <person name="Favaro L.C.L."/>
        </authorList>
    </citation>
    <scope>NUCLEOTIDE SEQUENCE [LARGE SCALE GENOMIC DNA]</scope>
    <source>
        <strain evidence="5 6">CFAM-422</strain>
    </source>
</reference>
<accession>A0A9P4XDD0</accession>
<dbReference type="Pfam" id="PF04082">
    <property type="entry name" value="Fungal_trans"/>
    <property type="match status" value="1"/>
</dbReference>
<dbReference type="PANTHER" id="PTHR47424:SF2">
    <property type="entry name" value="TRANSCRIPTION FACTOR DOMAIN-CONTAINING PROTEIN-RELATED"/>
    <property type="match status" value="1"/>
</dbReference>
<organism evidence="5 6">
    <name type="scientific">Trichoderma lentiforme</name>
    <dbReference type="NCBI Taxonomy" id="1567552"/>
    <lineage>
        <taxon>Eukaryota</taxon>
        <taxon>Fungi</taxon>
        <taxon>Dikarya</taxon>
        <taxon>Ascomycota</taxon>
        <taxon>Pezizomycotina</taxon>
        <taxon>Sordariomycetes</taxon>
        <taxon>Hypocreomycetidae</taxon>
        <taxon>Hypocreales</taxon>
        <taxon>Hypocreaceae</taxon>
        <taxon>Trichoderma</taxon>
    </lineage>
</organism>
<dbReference type="AlphaFoldDB" id="A0A9P4XDD0"/>
<proteinExistence type="predicted"/>
<dbReference type="GO" id="GO:0005634">
    <property type="term" value="C:nucleus"/>
    <property type="evidence" value="ECO:0007669"/>
    <property type="project" value="TreeGrafter"/>
</dbReference>
<dbReference type="SMART" id="SM00906">
    <property type="entry name" value="Fungal_trans"/>
    <property type="match status" value="1"/>
</dbReference>
<dbReference type="CDD" id="cd12148">
    <property type="entry name" value="fungal_TF_MHR"/>
    <property type="match status" value="1"/>
</dbReference>
<dbReference type="GO" id="GO:0006351">
    <property type="term" value="P:DNA-templated transcription"/>
    <property type="evidence" value="ECO:0007669"/>
    <property type="project" value="InterPro"/>
</dbReference>
<keyword evidence="2" id="KW-0804">Transcription</keyword>
<sequence>MLKYLADHAPSHNATALAALVQQSYSNTKYHDHGASIFTDAPLLSEITTSRLIDAYFKLYNTSYPILHERTFRRQCEQRRNWSNIEEKAKTCWMAVYNIVLAIGSWVLDEESQDSKFFAAARSWLSARALESGSLTAVQAFLLMGNYVQKRGMPNTGYNMIGIASRMALGLGMHRDIGQPSQQDTVQVDQRRLLFWTLFCFDSGLSITTGRPTINIEAFVDTKLPRNVDESMLDLGQMALEEVDYPTTSSAIIAQAKLAMVANEIHTMFWSVNTPKTESNQDAALTMEVRLFHWRNSLPRYFTSSEVPEWFLGPRAIVLWKEQNLRLLLWRSSQRRQGDNGKPIAVLKCNASAAEAIRDICIFCREHPEQVHTGLNWYATYFLFQALLVLEASHHQQYAARSCLKHQQASISAANNTSLGIGLGDDEIWRQAMDQGRKCLKALDNPYSTAGRCYQTLDRLSRFRNLGQSSMLETEEHAEGGRGPHQATIGVDSHTQQQTTGANAASMSDMISPDAFYTQLAMSADPSIQLLLDDRQMDGIFQGVEGFPGTLDEDSFNYMAGWPFENDP</sequence>
<dbReference type="GO" id="GO:0000978">
    <property type="term" value="F:RNA polymerase II cis-regulatory region sequence-specific DNA binding"/>
    <property type="evidence" value="ECO:0007669"/>
    <property type="project" value="TreeGrafter"/>
</dbReference>
<dbReference type="GO" id="GO:0000981">
    <property type="term" value="F:DNA-binding transcription factor activity, RNA polymerase II-specific"/>
    <property type="evidence" value="ECO:0007669"/>
    <property type="project" value="TreeGrafter"/>
</dbReference>
<dbReference type="InterPro" id="IPR051127">
    <property type="entry name" value="Fungal_SecMet_Regulators"/>
</dbReference>
<comment type="caution">
    <text evidence="5">The sequence shown here is derived from an EMBL/GenBank/DDBJ whole genome shotgun (WGS) entry which is preliminary data.</text>
</comment>
<protein>
    <submittedName>
        <fullName evidence="5">Lactose regulatory protein LAC9</fullName>
    </submittedName>
</protein>
<feature type="domain" description="Xylanolytic transcriptional activator regulatory" evidence="4">
    <location>
        <begin position="157"/>
        <end position="231"/>
    </location>
</feature>
<evidence type="ECO:0000259" key="4">
    <source>
        <dbReference type="SMART" id="SM00906"/>
    </source>
</evidence>
<keyword evidence="3" id="KW-0539">Nucleus</keyword>
<evidence type="ECO:0000256" key="3">
    <source>
        <dbReference type="ARBA" id="ARBA00023242"/>
    </source>
</evidence>
<dbReference type="EMBL" id="QLNT01000010">
    <property type="protein sequence ID" value="KAF3071721.1"/>
    <property type="molecule type" value="Genomic_DNA"/>
</dbReference>
<evidence type="ECO:0000313" key="6">
    <source>
        <dbReference type="Proteomes" id="UP000801864"/>
    </source>
</evidence>
<dbReference type="InterPro" id="IPR007219">
    <property type="entry name" value="XnlR_reg_dom"/>
</dbReference>
<dbReference type="Proteomes" id="UP000801864">
    <property type="component" value="Unassembled WGS sequence"/>
</dbReference>
<dbReference type="GO" id="GO:0000435">
    <property type="term" value="P:positive regulation of transcription from RNA polymerase II promoter by galactose"/>
    <property type="evidence" value="ECO:0007669"/>
    <property type="project" value="TreeGrafter"/>
</dbReference>
<evidence type="ECO:0000256" key="2">
    <source>
        <dbReference type="ARBA" id="ARBA00023163"/>
    </source>
</evidence>
<dbReference type="PANTHER" id="PTHR47424">
    <property type="entry name" value="REGULATORY PROTEIN GAL4"/>
    <property type="match status" value="1"/>
</dbReference>
<dbReference type="GO" id="GO:0008270">
    <property type="term" value="F:zinc ion binding"/>
    <property type="evidence" value="ECO:0007669"/>
    <property type="project" value="InterPro"/>
</dbReference>
<evidence type="ECO:0000256" key="1">
    <source>
        <dbReference type="ARBA" id="ARBA00023015"/>
    </source>
</evidence>
<name>A0A9P4XDD0_9HYPO</name>
<evidence type="ECO:0000313" key="5">
    <source>
        <dbReference type="EMBL" id="KAF3071721.1"/>
    </source>
</evidence>
<gene>
    <name evidence="5" type="ORF">CFAM422_006074</name>
</gene>
<keyword evidence="6" id="KW-1185">Reference proteome</keyword>
<keyword evidence="1" id="KW-0805">Transcription regulation</keyword>